<evidence type="ECO:0000313" key="8">
    <source>
        <dbReference type="Proteomes" id="UP000825381"/>
    </source>
</evidence>
<evidence type="ECO:0000256" key="2">
    <source>
        <dbReference type="ARBA" id="ARBA00022692"/>
    </source>
</evidence>
<protein>
    <recommendedName>
        <fullName evidence="6">Sodium/calcium exchanger membrane region domain-containing protein</fullName>
    </recommendedName>
</protein>
<comment type="subcellular location">
    <subcellularLocation>
        <location evidence="1">Membrane</location>
        <topology evidence="1">Multi-pass membrane protein</topology>
    </subcellularLocation>
</comment>
<feature type="transmembrane region" description="Helical" evidence="5">
    <location>
        <begin position="215"/>
        <end position="238"/>
    </location>
</feature>
<dbReference type="InterPro" id="IPR004837">
    <property type="entry name" value="NaCa_Exmemb"/>
</dbReference>
<feature type="transmembrane region" description="Helical" evidence="5">
    <location>
        <begin position="69"/>
        <end position="87"/>
    </location>
</feature>
<dbReference type="Gene3D" id="1.20.1420.30">
    <property type="entry name" value="NCX, central ion-binding region"/>
    <property type="match status" value="1"/>
</dbReference>
<keyword evidence="2 5" id="KW-0812">Transmembrane</keyword>
<evidence type="ECO:0000256" key="1">
    <source>
        <dbReference type="ARBA" id="ARBA00004141"/>
    </source>
</evidence>
<accession>A0ABX8VBS4</accession>
<dbReference type="InterPro" id="IPR004481">
    <property type="entry name" value="K/Na/Ca-exchanger"/>
</dbReference>
<proteinExistence type="predicted"/>
<feature type="transmembrane region" description="Helical" evidence="5">
    <location>
        <begin position="310"/>
        <end position="329"/>
    </location>
</feature>
<feature type="domain" description="Sodium/calcium exchanger membrane region" evidence="6">
    <location>
        <begin position="5"/>
        <end position="149"/>
    </location>
</feature>
<feature type="transmembrane region" description="Helical" evidence="5">
    <location>
        <begin position="131"/>
        <end position="149"/>
    </location>
</feature>
<feature type="transmembrane region" description="Helical" evidence="5">
    <location>
        <begin position="245"/>
        <end position="263"/>
    </location>
</feature>
<dbReference type="PANTHER" id="PTHR10846:SF8">
    <property type="entry name" value="INNER MEMBRANE PROTEIN YRBG"/>
    <property type="match status" value="1"/>
</dbReference>
<dbReference type="Pfam" id="PF01699">
    <property type="entry name" value="Na_Ca_ex"/>
    <property type="match status" value="2"/>
</dbReference>
<evidence type="ECO:0000256" key="5">
    <source>
        <dbReference type="SAM" id="Phobius"/>
    </source>
</evidence>
<feature type="transmembrane region" description="Helical" evidence="5">
    <location>
        <begin position="185"/>
        <end position="203"/>
    </location>
</feature>
<evidence type="ECO:0000256" key="4">
    <source>
        <dbReference type="ARBA" id="ARBA00023136"/>
    </source>
</evidence>
<dbReference type="PANTHER" id="PTHR10846">
    <property type="entry name" value="SODIUM/POTASSIUM/CALCIUM EXCHANGER"/>
    <property type="match status" value="1"/>
</dbReference>
<keyword evidence="3 5" id="KW-1133">Transmembrane helix</keyword>
<feature type="transmembrane region" description="Helical" evidence="5">
    <location>
        <begin position="107"/>
        <end position="125"/>
    </location>
</feature>
<dbReference type="Proteomes" id="UP000825381">
    <property type="component" value="Chromosome"/>
</dbReference>
<dbReference type="RefSeq" id="WP_220640821.1">
    <property type="nucleotide sequence ID" value="NZ_CP080429.1"/>
</dbReference>
<feature type="domain" description="Sodium/calcium exchanger membrane region" evidence="6">
    <location>
        <begin position="186"/>
        <end position="329"/>
    </location>
</feature>
<feature type="transmembrane region" description="Helical" evidence="5">
    <location>
        <begin position="6"/>
        <end position="26"/>
    </location>
</feature>
<sequence>MLLTVLGFTCCAIIIFFAGKKLSHYGDLLADMTGMGKALIGLILMSTVTSLPELMVGVSSVAILQSADFAVGGILGSCAFNLGILSLMEFYMSKNKPLFSQMSQSHILAAAFSIILLALTGLGLFMDSSMVFMPTIGLTSIGFAVLYILSMRSIYYYQKSNPAVVAEAESITLEGITLKKVGLRYAMYAVIIIVTAIALPYFAENIAAETGLGESFVGTLFLAVSTSLPEIAVSIAAVRIGAADMAMGNLLGSNIFNIFILFLDDIMYTKGLLLKDASDSNQISVFMVLIMTGVALTGLIFPFQQKRTIMAWDTLAIFLLYVLNVVLLYKFS</sequence>
<keyword evidence="8" id="KW-1185">Reference proteome</keyword>
<evidence type="ECO:0000256" key="3">
    <source>
        <dbReference type="ARBA" id="ARBA00022989"/>
    </source>
</evidence>
<evidence type="ECO:0000259" key="6">
    <source>
        <dbReference type="Pfam" id="PF01699"/>
    </source>
</evidence>
<feature type="transmembrane region" description="Helical" evidence="5">
    <location>
        <begin position="283"/>
        <end position="303"/>
    </location>
</feature>
<reference evidence="7 8" key="1">
    <citation type="submission" date="2021-07" db="EMBL/GenBank/DDBJ databases">
        <title>Flavobacterium WSW3-B6 sp.nov, isolated from seaweed.</title>
        <authorList>
            <person name="Muhammad N."/>
            <person name="Ho H."/>
            <person name="Lee Y.-J."/>
            <person name="Nguyen T."/>
            <person name="Ho J."/>
            <person name="Kim S.-G."/>
        </authorList>
    </citation>
    <scope>NUCLEOTIDE SEQUENCE [LARGE SCALE GENOMIC DNA]</scope>
    <source>
        <strain evidence="7 8">WSW3-B6</strain>
    </source>
</reference>
<name>A0ABX8VBS4_9FLAO</name>
<keyword evidence="4 5" id="KW-0472">Membrane</keyword>
<organism evidence="7 8">
    <name type="scientific">Flavobacterium litorale</name>
    <dbReference type="NCBI Taxonomy" id="2856519"/>
    <lineage>
        <taxon>Bacteria</taxon>
        <taxon>Pseudomonadati</taxon>
        <taxon>Bacteroidota</taxon>
        <taxon>Flavobacteriia</taxon>
        <taxon>Flavobacteriales</taxon>
        <taxon>Flavobacteriaceae</taxon>
        <taxon>Flavobacterium</taxon>
    </lineage>
</organism>
<gene>
    <name evidence="7" type="ORF">K1I41_00945</name>
</gene>
<dbReference type="InterPro" id="IPR044880">
    <property type="entry name" value="NCX_ion-bd_dom_sf"/>
</dbReference>
<dbReference type="EMBL" id="CP080429">
    <property type="protein sequence ID" value="QYJ68481.1"/>
    <property type="molecule type" value="Genomic_DNA"/>
</dbReference>
<evidence type="ECO:0000313" key="7">
    <source>
        <dbReference type="EMBL" id="QYJ68481.1"/>
    </source>
</evidence>